<name>A0ABD5RPE6_9EURY</name>
<sequence length="244" mass="26830">MGLLFENPEEELQDLTTDILALDENERFTSSLELVHERLLGEDGDIETIQAIAPNVNPERIQRLMDVVLGEINQGLYGLIDSHRNAEIPTALLAAFVALAAGIDELDSDALSDDNEEQVLSSMVALFCRLQRLVDADETSDESVRILIHDVGATLYYVDKALDDESDFPSPSETDFETLRASVLEFGAAVAYANMPISIGRGAELADCSRFEFESVLEDLDIEVRRGPSSVEELHNDGTGILNE</sequence>
<keyword evidence="2" id="KW-1185">Reference proteome</keyword>
<gene>
    <name evidence="1" type="ORF">ACFPYI_12085</name>
</gene>
<accession>A0ABD5RPE6</accession>
<evidence type="ECO:0000313" key="1">
    <source>
        <dbReference type="EMBL" id="MFC5972070.1"/>
    </source>
</evidence>
<dbReference type="RefSeq" id="WP_247415062.1">
    <property type="nucleotide sequence ID" value="NZ_JALLGW010000001.1"/>
</dbReference>
<comment type="caution">
    <text evidence="1">The sequence shown here is derived from an EMBL/GenBank/DDBJ whole genome shotgun (WGS) entry which is preliminary data.</text>
</comment>
<dbReference type="Proteomes" id="UP001596099">
    <property type="component" value="Unassembled WGS sequence"/>
</dbReference>
<protein>
    <submittedName>
        <fullName evidence="1">Uncharacterized protein</fullName>
    </submittedName>
</protein>
<reference evidence="1 2" key="1">
    <citation type="journal article" date="2019" name="Int. J. Syst. Evol. Microbiol.">
        <title>The Global Catalogue of Microorganisms (GCM) 10K type strain sequencing project: providing services to taxonomists for standard genome sequencing and annotation.</title>
        <authorList>
            <consortium name="The Broad Institute Genomics Platform"/>
            <consortium name="The Broad Institute Genome Sequencing Center for Infectious Disease"/>
            <person name="Wu L."/>
            <person name="Ma J."/>
        </authorList>
    </citation>
    <scope>NUCLEOTIDE SEQUENCE [LARGE SCALE GENOMIC DNA]</scope>
    <source>
        <strain evidence="1 2">CGMCC 1.12543</strain>
    </source>
</reference>
<organism evidence="1 2">
    <name type="scientific">Halomarina salina</name>
    <dbReference type="NCBI Taxonomy" id="1872699"/>
    <lineage>
        <taxon>Archaea</taxon>
        <taxon>Methanobacteriati</taxon>
        <taxon>Methanobacteriota</taxon>
        <taxon>Stenosarchaea group</taxon>
        <taxon>Halobacteria</taxon>
        <taxon>Halobacteriales</taxon>
        <taxon>Natronomonadaceae</taxon>
        <taxon>Halomarina</taxon>
    </lineage>
</organism>
<dbReference type="AlphaFoldDB" id="A0ABD5RPE6"/>
<dbReference type="EMBL" id="JBHSQH010000001">
    <property type="protein sequence ID" value="MFC5972070.1"/>
    <property type="molecule type" value="Genomic_DNA"/>
</dbReference>
<evidence type="ECO:0000313" key="2">
    <source>
        <dbReference type="Proteomes" id="UP001596099"/>
    </source>
</evidence>
<proteinExistence type="predicted"/>